<dbReference type="GO" id="GO:0009055">
    <property type="term" value="F:electron transfer activity"/>
    <property type="evidence" value="ECO:0007669"/>
    <property type="project" value="UniProtKB-UniRule"/>
</dbReference>
<dbReference type="PANTHER" id="PTHR36923:SF3">
    <property type="entry name" value="FERREDOXIN"/>
    <property type="match status" value="1"/>
</dbReference>
<dbReference type="InterPro" id="IPR017900">
    <property type="entry name" value="4Fe4S_Fe_S_CS"/>
</dbReference>
<dbReference type="InterPro" id="IPR001080">
    <property type="entry name" value="3Fe4S_ferredoxin"/>
</dbReference>
<dbReference type="AlphaFoldDB" id="A0A1F5TM92"/>
<evidence type="ECO:0000256" key="5">
    <source>
        <dbReference type="ARBA" id="ARBA00023014"/>
    </source>
</evidence>
<keyword evidence="2 6" id="KW-0479">Metal-binding</keyword>
<dbReference type="PROSITE" id="PS51379">
    <property type="entry name" value="4FE4S_FER_2"/>
    <property type="match status" value="1"/>
</dbReference>
<evidence type="ECO:0000256" key="4">
    <source>
        <dbReference type="ARBA" id="ARBA00023004"/>
    </source>
</evidence>
<dbReference type="InterPro" id="IPR017896">
    <property type="entry name" value="4Fe4S_Fe-S-bd"/>
</dbReference>
<evidence type="ECO:0000256" key="3">
    <source>
        <dbReference type="ARBA" id="ARBA00022982"/>
    </source>
</evidence>
<dbReference type="EMBL" id="MFGO01000039">
    <property type="protein sequence ID" value="OGF39969.1"/>
    <property type="molecule type" value="Genomic_DNA"/>
</dbReference>
<keyword evidence="5 6" id="KW-0411">Iron-sulfur</keyword>
<dbReference type="Gene3D" id="3.30.70.20">
    <property type="match status" value="1"/>
</dbReference>
<keyword evidence="4 6" id="KW-0408">Iron</keyword>
<dbReference type="PANTHER" id="PTHR36923">
    <property type="entry name" value="FERREDOXIN"/>
    <property type="match status" value="1"/>
</dbReference>
<gene>
    <name evidence="8" type="ORF">A2531_01960</name>
</gene>
<proteinExistence type="predicted"/>
<dbReference type="SUPFAM" id="SSF54862">
    <property type="entry name" value="4Fe-4S ferredoxins"/>
    <property type="match status" value="1"/>
</dbReference>
<comment type="function">
    <text evidence="6">Ferredoxins are iron-sulfur proteins that transfer electrons in a wide variety of metabolic reactions.</text>
</comment>
<reference evidence="8 9" key="1">
    <citation type="journal article" date="2016" name="Nat. Commun.">
        <title>Thousands of microbial genomes shed light on interconnected biogeochemical processes in an aquifer system.</title>
        <authorList>
            <person name="Anantharaman K."/>
            <person name="Brown C.T."/>
            <person name="Hug L.A."/>
            <person name="Sharon I."/>
            <person name="Castelle C.J."/>
            <person name="Probst A.J."/>
            <person name="Thomas B.C."/>
            <person name="Singh A."/>
            <person name="Wilkins M.J."/>
            <person name="Karaoz U."/>
            <person name="Brodie E.L."/>
            <person name="Williams K.H."/>
            <person name="Hubbard S.S."/>
            <person name="Banfield J.F."/>
        </authorList>
    </citation>
    <scope>NUCLEOTIDE SEQUENCE [LARGE SCALE GENOMIC DNA]</scope>
</reference>
<dbReference type="Pfam" id="PF13370">
    <property type="entry name" value="Fer4_13"/>
    <property type="match status" value="1"/>
</dbReference>
<accession>A0A1F5TM92</accession>
<sequence length="58" mass="6103">MPISVNKETCIGCGTCVSLCPSGFKLNDDGKSEPITQENLECAKQAEDSCPVKAIIVS</sequence>
<keyword evidence="1 6" id="KW-0813">Transport</keyword>
<evidence type="ECO:0000256" key="6">
    <source>
        <dbReference type="RuleBase" id="RU368020"/>
    </source>
</evidence>
<feature type="domain" description="4Fe-4S ferredoxin-type" evidence="7">
    <location>
        <begin position="1"/>
        <end position="29"/>
    </location>
</feature>
<organism evidence="8 9">
    <name type="scientific">Candidatus Falkowbacteria bacterium RIFOXYD2_FULL_34_120</name>
    <dbReference type="NCBI Taxonomy" id="1798007"/>
    <lineage>
        <taxon>Bacteria</taxon>
        <taxon>Candidatus Falkowiibacteriota</taxon>
    </lineage>
</organism>
<dbReference type="GO" id="GO:0051536">
    <property type="term" value="F:iron-sulfur cluster binding"/>
    <property type="evidence" value="ECO:0007669"/>
    <property type="project" value="UniProtKB-KW"/>
</dbReference>
<comment type="caution">
    <text evidence="8">The sequence shown here is derived from an EMBL/GenBank/DDBJ whole genome shotgun (WGS) entry which is preliminary data.</text>
</comment>
<dbReference type="InterPro" id="IPR051269">
    <property type="entry name" value="Fe-S_cluster_ET"/>
</dbReference>
<evidence type="ECO:0000259" key="7">
    <source>
        <dbReference type="PROSITE" id="PS51379"/>
    </source>
</evidence>
<evidence type="ECO:0000256" key="1">
    <source>
        <dbReference type="ARBA" id="ARBA00022448"/>
    </source>
</evidence>
<dbReference type="PROSITE" id="PS00198">
    <property type="entry name" value="4FE4S_FER_1"/>
    <property type="match status" value="1"/>
</dbReference>
<protein>
    <recommendedName>
        <fullName evidence="6">Ferredoxin</fullName>
    </recommendedName>
</protein>
<keyword evidence="3 6" id="KW-0249">Electron transport</keyword>
<evidence type="ECO:0000313" key="8">
    <source>
        <dbReference type="EMBL" id="OGF39969.1"/>
    </source>
</evidence>
<evidence type="ECO:0000313" key="9">
    <source>
        <dbReference type="Proteomes" id="UP000177579"/>
    </source>
</evidence>
<dbReference type="GO" id="GO:0005506">
    <property type="term" value="F:iron ion binding"/>
    <property type="evidence" value="ECO:0007669"/>
    <property type="project" value="UniProtKB-UniRule"/>
</dbReference>
<evidence type="ECO:0000256" key="2">
    <source>
        <dbReference type="ARBA" id="ARBA00022723"/>
    </source>
</evidence>
<dbReference type="PRINTS" id="PR00352">
    <property type="entry name" value="3FE4SFRDOXIN"/>
</dbReference>
<name>A0A1F5TM92_9BACT</name>
<dbReference type="Proteomes" id="UP000177579">
    <property type="component" value="Unassembled WGS sequence"/>
</dbReference>